<dbReference type="EMBL" id="JAHLDG010000006">
    <property type="protein sequence ID" value="MBU3219471.1"/>
    <property type="molecule type" value="Genomic_DNA"/>
</dbReference>
<sequence>MMFKIGLNGDSNNLVPIDHFGDGYVSMFIMAVIQAIVETNIEDKCLFLFEEPESFLRENQQEYF</sequence>
<evidence type="ECO:0000313" key="1">
    <source>
        <dbReference type="EMBL" id="MBU3219471.1"/>
    </source>
</evidence>
<evidence type="ECO:0000313" key="2">
    <source>
        <dbReference type="Proteomes" id="UP000740830"/>
    </source>
</evidence>
<comment type="caution">
    <text evidence="1">The sequence shown here is derived from an EMBL/GenBank/DDBJ whole genome shotgun (WGS) entry which is preliminary data.</text>
</comment>
<organism evidence="1 2">
    <name type="scientific">Clostridium algidicarnis</name>
    <dbReference type="NCBI Taxonomy" id="37659"/>
    <lineage>
        <taxon>Bacteria</taxon>
        <taxon>Bacillati</taxon>
        <taxon>Bacillota</taxon>
        <taxon>Clostridia</taxon>
        <taxon>Eubacteriales</taxon>
        <taxon>Clostridiaceae</taxon>
        <taxon>Clostridium</taxon>
    </lineage>
</organism>
<protein>
    <recommendedName>
        <fullName evidence="3">AbiEii toxin of type IV toxin-antitoxin system</fullName>
    </recommendedName>
</protein>
<name>A0ABS6C1W7_9CLOT</name>
<dbReference type="RefSeq" id="WP_185162175.1">
    <property type="nucleotide sequence ID" value="NZ_JACKWX010000004.1"/>
</dbReference>
<accession>A0ABS6C1W7</accession>
<reference evidence="1 2" key="1">
    <citation type="submission" date="2021-06" db="EMBL/GenBank/DDBJ databases">
        <title>Clostridia strains as spoilage organisms.</title>
        <authorList>
            <person name="Wambui J."/>
            <person name="Stephan R."/>
            <person name="Stevens M.J.A."/>
        </authorList>
    </citation>
    <scope>NUCLEOTIDE SEQUENCE [LARGE SCALE GENOMIC DNA]</scope>
    <source>
        <strain evidence="1 2">CM013</strain>
    </source>
</reference>
<evidence type="ECO:0008006" key="3">
    <source>
        <dbReference type="Google" id="ProtNLM"/>
    </source>
</evidence>
<keyword evidence="2" id="KW-1185">Reference proteome</keyword>
<proteinExistence type="predicted"/>
<dbReference type="Proteomes" id="UP000740830">
    <property type="component" value="Unassembled WGS sequence"/>
</dbReference>
<gene>
    <name evidence="1" type="ORF">KPL27_05045</name>
</gene>